<accession>A0A5E7FID1</accession>
<dbReference type="InterPro" id="IPR011041">
    <property type="entry name" value="Quinoprot_gluc/sorb_DH_b-prop"/>
</dbReference>
<dbReference type="InterPro" id="IPR012938">
    <property type="entry name" value="Glc/Sorbosone_DH"/>
</dbReference>
<feature type="domain" description="Glucose/Sorbosone dehydrogenase" evidence="1">
    <location>
        <begin position="1"/>
        <end position="74"/>
    </location>
</feature>
<dbReference type="Gene3D" id="2.120.10.30">
    <property type="entry name" value="TolB, C-terminal domain"/>
    <property type="match status" value="1"/>
</dbReference>
<protein>
    <submittedName>
        <fullName evidence="2">Aldose sugar dehydrogenase YliI</fullName>
        <ecNumber evidence="2">1.1.5.-</ecNumber>
    </submittedName>
</protein>
<organism evidence="2 3">
    <name type="scientific">Pseudomonas fluorescens</name>
    <dbReference type="NCBI Taxonomy" id="294"/>
    <lineage>
        <taxon>Bacteria</taxon>
        <taxon>Pseudomonadati</taxon>
        <taxon>Pseudomonadota</taxon>
        <taxon>Gammaproteobacteria</taxon>
        <taxon>Pseudomonadales</taxon>
        <taxon>Pseudomonadaceae</taxon>
        <taxon>Pseudomonas</taxon>
    </lineage>
</organism>
<dbReference type="Proteomes" id="UP000325375">
    <property type="component" value="Unassembled WGS sequence"/>
</dbReference>
<sequence>MAFYDADRFKPWQQNLFVGALVSQELIRLQFDGDKVVHEERLLGELKQRIRDVRQGPDGYLYVLTDEEKGSLYKIGLK</sequence>
<reference evidence="2 3" key="1">
    <citation type="submission" date="2019-09" db="EMBL/GenBank/DDBJ databases">
        <authorList>
            <person name="Chandra G."/>
            <person name="Truman W A."/>
        </authorList>
    </citation>
    <scope>NUCLEOTIDE SEQUENCE [LARGE SCALE GENOMIC DNA]</scope>
    <source>
        <strain evidence="2">PS718</strain>
    </source>
</reference>
<dbReference type="EC" id="1.1.5.-" evidence="2"/>
<dbReference type="SUPFAM" id="SSF50952">
    <property type="entry name" value="Soluble quinoprotein glucose dehydrogenase"/>
    <property type="match status" value="1"/>
</dbReference>
<dbReference type="Pfam" id="PF07995">
    <property type="entry name" value="GSDH"/>
    <property type="match status" value="1"/>
</dbReference>
<dbReference type="AlphaFoldDB" id="A0A5E7FID1"/>
<proteinExistence type="predicted"/>
<name>A0A5E7FID1_PSEFL</name>
<evidence type="ECO:0000259" key="1">
    <source>
        <dbReference type="Pfam" id="PF07995"/>
    </source>
</evidence>
<dbReference type="GO" id="GO:0016491">
    <property type="term" value="F:oxidoreductase activity"/>
    <property type="evidence" value="ECO:0007669"/>
    <property type="project" value="UniProtKB-KW"/>
</dbReference>
<dbReference type="InterPro" id="IPR011042">
    <property type="entry name" value="6-blade_b-propeller_TolB-like"/>
</dbReference>
<keyword evidence="2" id="KW-0560">Oxidoreductase</keyword>
<dbReference type="EMBL" id="CABVHX010000044">
    <property type="protein sequence ID" value="VVO38674.1"/>
    <property type="molecule type" value="Genomic_DNA"/>
</dbReference>
<evidence type="ECO:0000313" key="2">
    <source>
        <dbReference type="EMBL" id="VVO38674.1"/>
    </source>
</evidence>
<evidence type="ECO:0000313" key="3">
    <source>
        <dbReference type="Proteomes" id="UP000325375"/>
    </source>
</evidence>
<gene>
    <name evidence="2" type="primary">yliI_3</name>
    <name evidence="2" type="ORF">PS718_05594</name>
</gene>